<dbReference type="Gene3D" id="3.80.10.10">
    <property type="entry name" value="Ribonuclease Inhibitor"/>
    <property type="match status" value="1"/>
</dbReference>
<name>A0A7C5HHD6_9CHLB</name>
<dbReference type="Proteomes" id="UP000886059">
    <property type="component" value="Unassembled WGS sequence"/>
</dbReference>
<dbReference type="InterPro" id="IPR025875">
    <property type="entry name" value="Leu-rich_rpt_4"/>
</dbReference>
<keyword evidence="2" id="KW-0677">Repeat</keyword>
<dbReference type="EMBL" id="DRSK01000153">
    <property type="protein sequence ID" value="HHE07797.1"/>
    <property type="molecule type" value="Genomic_DNA"/>
</dbReference>
<dbReference type="Pfam" id="PF12799">
    <property type="entry name" value="LRR_4"/>
    <property type="match status" value="1"/>
</dbReference>
<accession>A0A7C5HHD6</accession>
<dbReference type="SUPFAM" id="SSF52058">
    <property type="entry name" value="L domain-like"/>
    <property type="match status" value="1"/>
</dbReference>
<evidence type="ECO:0000313" key="3">
    <source>
        <dbReference type="EMBL" id="HHE07797.1"/>
    </source>
</evidence>
<evidence type="ECO:0000256" key="2">
    <source>
        <dbReference type="ARBA" id="ARBA00022737"/>
    </source>
</evidence>
<organism evidence="3">
    <name type="scientific">Chlorobaculum parvum</name>
    <dbReference type="NCBI Taxonomy" id="274539"/>
    <lineage>
        <taxon>Bacteria</taxon>
        <taxon>Pseudomonadati</taxon>
        <taxon>Chlorobiota</taxon>
        <taxon>Chlorobiia</taxon>
        <taxon>Chlorobiales</taxon>
        <taxon>Chlorobiaceae</taxon>
        <taxon>Chlorobaculum</taxon>
    </lineage>
</organism>
<feature type="non-terminal residue" evidence="3">
    <location>
        <position position="336"/>
    </location>
</feature>
<sequence>MEQNIYQKCPVCGFPLTQDNAICPRCKNDILEDINTLDEQNLEKHFRIIEEKKADWYIRCLTEHLDTGKAPAVTFSPADTAPRHGFKDQLTPAGEEALAASRAMLLREPQKRHDWYKALSKDWKEVVRHTLKLQRDPSNTELLDFLNVTSLRCNNTRIHNLAPVSLLENLQQLRCDETPVESLEPLRNLRQLKRLYAFDCDFLSLDPLRNITSLKLLWVSSTEISDLAPIAGLINLEELYCSETLVSDLSPIAGLINLEKLSCYKTEIESIEPVKKLENLIELGINSTRISSLEPLAELDKLEYLRCSRTNITSLEPLRKLSSLKELNVEQTGVFH</sequence>
<dbReference type="InterPro" id="IPR032675">
    <property type="entry name" value="LRR_dom_sf"/>
</dbReference>
<dbReference type="PANTHER" id="PTHR46652">
    <property type="entry name" value="LEUCINE-RICH REPEAT AND IQ DOMAIN-CONTAINING PROTEIN 1-RELATED"/>
    <property type="match status" value="1"/>
</dbReference>
<dbReference type="InterPro" id="IPR050836">
    <property type="entry name" value="SDS22/Internalin_LRR"/>
</dbReference>
<dbReference type="PANTHER" id="PTHR46652:SF3">
    <property type="entry name" value="LEUCINE-RICH REPEAT-CONTAINING PROTEIN 9"/>
    <property type="match status" value="1"/>
</dbReference>
<evidence type="ECO:0000256" key="1">
    <source>
        <dbReference type="ARBA" id="ARBA00022614"/>
    </source>
</evidence>
<reference evidence="3" key="1">
    <citation type="journal article" date="2020" name="mSystems">
        <title>Genome- and Community-Level Interaction Insights into Carbon Utilization and Element Cycling Functions of Hydrothermarchaeota in Hydrothermal Sediment.</title>
        <authorList>
            <person name="Zhou Z."/>
            <person name="Liu Y."/>
            <person name="Xu W."/>
            <person name="Pan J."/>
            <person name="Luo Z.H."/>
            <person name="Li M."/>
        </authorList>
    </citation>
    <scope>NUCLEOTIDE SEQUENCE [LARGE SCALE GENOMIC DNA]</scope>
    <source>
        <strain evidence="3">HyVt-628</strain>
    </source>
</reference>
<proteinExistence type="predicted"/>
<protein>
    <submittedName>
        <fullName evidence="3">Leucine-rich repeat domain-containing protein</fullName>
    </submittedName>
</protein>
<gene>
    <name evidence="3" type="ORF">ENL01_02665</name>
</gene>
<dbReference type="AlphaFoldDB" id="A0A7C5HHD6"/>
<comment type="caution">
    <text evidence="3">The sequence shown here is derived from an EMBL/GenBank/DDBJ whole genome shotgun (WGS) entry which is preliminary data.</text>
</comment>
<keyword evidence="1" id="KW-0433">Leucine-rich repeat</keyword>